<keyword evidence="3" id="KW-1185">Reference proteome</keyword>
<protein>
    <submittedName>
        <fullName evidence="2">Uncharacterized protein</fullName>
    </submittedName>
</protein>
<reference evidence="3" key="2">
    <citation type="journal article" date="2017" name="Nat. Plants">
        <title>The Aegilops tauschii genome reveals multiple impacts of transposons.</title>
        <authorList>
            <person name="Zhao G."/>
            <person name="Zou C."/>
            <person name="Li K."/>
            <person name="Wang K."/>
            <person name="Li T."/>
            <person name="Gao L."/>
            <person name="Zhang X."/>
            <person name="Wang H."/>
            <person name="Yang Z."/>
            <person name="Liu X."/>
            <person name="Jiang W."/>
            <person name="Mao L."/>
            <person name="Kong X."/>
            <person name="Jiao Y."/>
            <person name="Jia J."/>
        </authorList>
    </citation>
    <scope>NUCLEOTIDE SEQUENCE [LARGE SCALE GENOMIC DNA]</scope>
    <source>
        <strain evidence="3">cv. AL8/78</strain>
    </source>
</reference>
<feature type="compositionally biased region" description="Low complexity" evidence="1">
    <location>
        <begin position="45"/>
        <end position="55"/>
    </location>
</feature>
<evidence type="ECO:0000256" key="1">
    <source>
        <dbReference type="SAM" id="MobiDB-lite"/>
    </source>
</evidence>
<dbReference type="Proteomes" id="UP000015105">
    <property type="component" value="Chromosome 7D"/>
</dbReference>
<feature type="region of interest" description="Disordered" evidence="1">
    <location>
        <begin position="1"/>
        <end position="20"/>
    </location>
</feature>
<dbReference type="Gramene" id="AET7Gv21031800.14">
    <property type="protein sequence ID" value="AET7Gv21031800.14"/>
    <property type="gene ID" value="AET7Gv21031800"/>
</dbReference>
<organism evidence="2 3">
    <name type="scientific">Aegilops tauschii subsp. strangulata</name>
    <name type="common">Goatgrass</name>
    <dbReference type="NCBI Taxonomy" id="200361"/>
    <lineage>
        <taxon>Eukaryota</taxon>
        <taxon>Viridiplantae</taxon>
        <taxon>Streptophyta</taxon>
        <taxon>Embryophyta</taxon>
        <taxon>Tracheophyta</taxon>
        <taxon>Spermatophyta</taxon>
        <taxon>Magnoliopsida</taxon>
        <taxon>Liliopsida</taxon>
        <taxon>Poales</taxon>
        <taxon>Poaceae</taxon>
        <taxon>BOP clade</taxon>
        <taxon>Pooideae</taxon>
        <taxon>Triticodae</taxon>
        <taxon>Triticeae</taxon>
        <taxon>Triticinae</taxon>
        <taxon>Aegilops</taxon>
    </lineage>
</organism>
<sequence>HPTPCRRAGEPYHATATADRIPPIATAVPSEVRSPCGAAHELHSPRPSAAVAPARGGTGAPGRPGLRTYGRVAAGTLTVSRKSHKDIRAIGGSANLCSWAMTSRAGEPQVQRASSGQQGALDRPSKVILRAFESVNCYY</sequence>
<reference evidence="3" key="1">
    <citation type="journal article" date="2014" name="Science">
        <title>Ancient hybridizations among the ancestral genomes of bread wheat.</title>
        <authorList>
            <consortium name="International Wheat Genome Sequencing Consortium,"/>
            <person name="Marcussen T."/>
            <person name="Sandve S.R."/>
            <person name="Heier L."/>
            <person name="Spannagl M."/>
            <person name="Pfeifer M."/>
            <person name="Jakobsen K.S."/>
            <person name="Wulff B.B."/>
            <person name="Steuernagel B."/>
            <person name="Mayer K.F."/>
            <person name="Olsen O.A."/>
        </authorList>
    </citation>
    <scope>NUCLEOTIDE SEQUENCE [LARGE SCALE GENOMIC DNA]</scope>
    <source>
        <strain evidence="3">cv. AL8/78</strain>
    </source>
</reference>
<accession>A0A453SQP2</accession>
<dbReference type="AlphaFoldDB" id="A0A453SQP2"/>
<dbReference type="EnsemblPlants" id="AET7Gv21031800.14">
    <property type="protein sequence ID" value="AET7Gv21031800.14"/>
    <property type="gene ID" value="AET7Gv21031800"/>
</dbReference>
<name>A0A453SQP2_AEGTS</name>
<proteinExistence type="predicted"/>
<reference evidence="2" key="3">
    <citation type="journal article" date="2017" name="Nature">
        <title>Genome sequence of the progenitor of the wheat D genome Aegilops tauschii.</title>
        <authorList>
            <person name="Luo M.C."/>
            <person name="Gu Y.Q."/>
            <person name="Puiu D."/>
            <person name="Wang H."/>
            <person name="Twardziok S.O."/>
            <person name="Deal K.R."/>
            <person name="Huo N."/>
            <person name="Zhu T."/>
            <person name="Wang L."/>
            <person name="Wang Y."/>
            <person name="McGuire P.E."/>
            <person name="Liu S."/>
            <person name="Long H."/>
            <person name="Ramasamy R.K."/>
            <person name="Rodriguez J.C."/>
            <person name="Van S.L."/>
            <person name="Yuan L."/>
            <person name="Wang Z."/>
            <person name="Xia Z."/>
            <person name="Xiao L."/>
            <person name="Anderson O.D."/>
            <person name="Ouyang S."/>
            <person name="Liang Y."/>
            <person name="Zimin A.V."/>
            <person name="Pertea G."/>
            <person name="Qi P."/>
            <person name="Bennetzen J.L."/>
            <person name="Dai X."/>
            <person name="Dawson M.W."/>
            <person name="Muller H.G."/>
            <person name="Kugler K."/>
            <person name="Rivarola-Duarte L."/>
            <person name="Spannagl M."/>
            <person name="Mayer K.F.X."/>
            <person name="Lu F.H."/>
            <person name="Bevan M.W."/>
            <person name="Leroy P."/>
            <person name="Li P."/>
            <person name="You F.M."/>
            <person name="Sun Q."/>
            <person name="Liu Z."/>
            <person name="Lyons E."/>
            <person name="Wicker T."/>
            <person name="Salzberg S.L."/>
            <person name="Devos K.M."/>
            <person name="Dvorak J."/>
        </authorList>
    </citation>
    <scope>NUCLEOTIDE SEQUENCE [LARGE SCALE GENOMIC DNA]</scope>
    <source>
        <strain evidence="2">cv. AL8/78</strain>
    </source>
</reference>
<reference evidence="2" key="4">
    <citation type="submission" date="2019-03" db="UniProtKB">
        <authorList>
            <consortium name="EnsemblPlants"/>
        </authorList>
    </citation>
    <scope>IDENTIFICATION</scope>
</reference>
<reference evidence="2" key="5">
    <citation type="journal article" date="2021" name="G3 (Bethesda)">
        <title>Aegilops tauschii genome assembly Aet v5.0 features greater sequence contiguity and improved annotation.</title>
        <authorList>
            <person name="Wang L."/>
            <person name="Zhu T."/>
            <person name="Rodriguez J.C."/>
            <person name="Deal K.R."/>
            <person name="Dubcovsky J."/>
            <person name="McGuire P.E."/>
            <person name="Lux T."/>
            <person name="Spannagl M."/>
            <person name="Mayer K.F.X."/>
            <person name="Baldrich P."/>
            <person name="Meyers B.C."/>
            <person name="Huo N."/>
            <person name="Gu Y.Q."/>
            <person name="Zhou H."/>
            <person name="Devos K.M."/>
            <person name="Bennetzen J.L."/>
            <person name="Unver T."/>
            <person name="Budak H."/>
            <person name="Gulick P.J."/>
            <person name="Galiba G."/>
            <person name="Kalapos B."/>
            <person name="Nelson D.R."/>
            <person name="Li P."/>
            <person name="You F.M."/>
            <person name="Luo M.C."/>
            <person name="Dvorak J."/>
        </authorList>
    </citation>
    <scope>NUCLEOTIDE SEQUENCE [LARGE SCALE GENOMIC DNA]</scope>
    <source>
        <strain evidence="2">cv. AL8/78</strain>
    </source>
</reference>
<evidence type="ECO:0000313" key="3">
    <source>
        <dbReference type="Proteomes" id="UP000015105"/>
    </source>
</evidence>
<feature type="region of interest" description="Disordered" evidence="1">
    <location>
        <begin position="31"/>
        <end position="68"/>
    </location>
</feature>
<evidence type="ECO:0000313" key="2">
    <source>
        <dbReference type="EnsemblPlants" id="AET7Gv21031800.14"/>
    </source>
</evidence>